<organism evidence="1 2">
    <name type="scientific">Cellulophaga fucicola</name>
    <dbReference type="NCBI Taxonomy" id="76595"/>
    <lineage>
        <taxon>Bacteria</taxon>
        <taxon>Pseudomonadati</taxon>
        <taxon>Bacteroidota</taxon>
        <taxon>Flavobacteriia</taxon>
        <taxon>Flavobacteriales</taxon>
        <taxon>Flavobacteriaceae</taxon>
        <taxon>Cellulophaga</taxon>
    </lineage>
</organism>
<dbReference type="AlphaFoldDB" id="A0A1K1MKU4"/>
<accession>A0A1K1MKU4</accession>
<evidence type="ECO:0000313" key="1">
    <source>
        <dbReference type="EMBL" id="SFW23693.1"/>
    </source>
</evidence>
<evidence type="ECO:0000313" key="2">
    <source>
        <dbReference type="Proteomes" id="UP000183257"/>
    </source>
</evidence>
<proteinExistence type="predicted"/>
<dbReference type="EMBL" id="FPIY01000001">
    <property type="protein sequence ID" value="SFW23693.1"/>
    <property type="molecule type" value="Genomic_DNA"/>
</dbReference>
<name>A0A1K1MKU4_9FLAO</name>
<dbReference type="Proteomes" id="UP000183257">
    <property type="component" value="Unassembled WGS sequence"/>
</dbReference>
<keyword evidence="2" id="KW-1185">Reference proteome</keyword>
<dbReference type="STRING" id="76595.SAMN05660313_00683"/>
<gene>
    <name evidence="1" type="ORF">SAMN05660313_00683</name>
</gene>
<dbReference type="OrthoDB" id="1429832at2"/>
<sequence length="165" mass="19388">MGLFSFFSSKKKEEKEEFTFITDFKKHLIDNLLIVNLPVNWIPYDSDRFRAKTDDGKLQMSLVNYENKEKNNVAINSQFFKDLKLDLYDVFVTEGEYEAYDDLKVSDSYITKSFKVDDETQYYYTTAKNVNGRLIITDIIVRDIGAYDKKMQPLLQIIGHSMEVK</sequence>
<protein>
    <submittedName>
        <fullName evidence="1">Uncharacterized protein</fullName>
    </submittedName>
</protein>
<dbReference type="RefSeq" id="WP_072302346.1">
    <property type="nucleotide sequence ID" value="NZ_FPIY01000001.1"/>
</dbReference>
<reference evidence="2" key="1">
    <citation type="submission" date="2016-11" db="EMBL/GenBank/DDBJ databases">
        <authorList>
            <person name="Varghese N."/>
            <person name="Submissions S."/>
        </authorList>
    </citation>
    <scope>NUCLEOTIDE SEQUENCE [LARGE SCALE GENOMIC DNA]</scope>
    <source>
        <strain evidence="2">DSM 24786</strain>
    </source>
</reference>